<organism evidence="2 3">
    <name type="scientific">Chryseobacterium vrystaatense</name>
    <dbReference type="NCBI Taxonomy" id="307480"/>
    <lineage>
        <taxon>Bacteria</taxon>
        <taxon>Pseudomonadati</taxon>
        <taxon>Bacteroidota</taxon>
        <taxon>Flavobacteriia</taxon>
        <taxon>Flavobacteriales</taxon>
        <taxon>Weeksellaceae</taxon>
        <taxon>Chryseobacterium group</taxon>
        <taxon>Chryseobacterium</taxon>
    </lineage>
</organism>
<reference evidence="3" key="1">
    <citation type="submission" date="2016-11" db="EMBL/GenBank/DDBJ databases">
        <authorList>
            <person name="Varghese N."/>
            <person name="Submissions S."/>
        </authorList>
    </citation>
    <scope>NUCLEOTIDE SEQUENCE [LARGE SCALE GENOMIC DNA]</scope>
    <source>
        <strain evidence="3">YR203</strain>
    </source>
</reference>
<evidence type="ECO:0000313" key="2">
    <source>
        <dbReference type="EMBL" id="SHG24859.1"/>
    </source>
</evidence>
<sequence length="634" mass="74944">MNTGVKLEPIAALLKRQFFIRSYQRGYRWDEDQVNDLLNDFSGFIGQENKHEDEFYCLQPVVVRKIPSQERVSLKRFEFSDEPVYEVIDGQQRITTIVILLHYLLNELAGDVRLTLPAITYEVRPESKKILTAFNDYMSIEEKQQELEDDIDFYHMKIVYDTVVRWFDGKAHKHMSFLKLLTSYKINNVRVIWYEVEESENSIEVFRRFNVGKIPLSNAELIKALLLKDNTDVSTSLIFSVAKEWQMIENQLQDPYFWGFLNPQKTYTSRIEYLFDLLFRKERAKNHNHHRQEFDQKFGTDKSSVFRFFQEKISKAGNDLQPVWDEIVLVFEQIGQWYNHSEHYHYIGYLQNYERPKETNDVVFDIIMLSGEDEGKGFATKSDLTDYLIGKIKAASGSWFKNKKIKLTYIPADLQKLRNLFFLFNVETCIKISVSGDGEETYRLPFKLNKDNDYDIEHIDSKTEKEISEMTEKERIQYLKDLYLDFENELHTKMQELHPEAFVEGKFSQHWLEENMIPGMPKLNMILQEALEELDKKLAGEGDQLLDKNSIGNLTALNSSINRSYGNSFYKTKRRRIIEEDQAGTYIPITSKNIFLKYYSRYPQKNSRWNASDAGEYTKELENCLSKFMQDENL</sequence>
<dbReference type="AlphaFoldDB" id="A0A1M5I9Q8"/>
<dbReference type="InterPro" id="IPR004919">
    <property type="entry name" value="GmrSD_N"/>
</dbReference>
<dbReference type="Pfam" id="PF03235">
    <property type="entry name" value="GmrSD_N"/>
    <property type="match status" value="1"/>
</dbReference>
<feature type="domain" description="GmrSD restriction endonucleases N-terminal" evidence="1">
    <location>
        <begin position="16"/>
        <end position="227"/>
    </location>
</feature>
<dbReference type="EMBL" id="FQVE01000005">
    <property type="protein sequence ID" value="SHG24859.1"/>
    <property type="molecule type" value="Genomic_DNA"/>
</dbReference>
<accession>A0A1M5I9Q8</accession>
<dbReference type="PANTHER" id="PTHR35149">
    <property type="entry name" value="SLL5132 PROTEIN"/>
    <property type="match status" value="1"/>
</dbReference>
<protein>
    <submittedName>
        <fullName evidence="2">Uncharacterized conserved protein, contains ParB-like and HNH nuclease domains</fullName>
    </submittedName>
</protein>
<dbReference type="PANTHER" id="PTHR35149:SF1">
    <property type="entry name" value="DUF5655 DOMAIN-CONTAINING PROTEIN"/>
    <property type="match status" value="1"/>
</dbReference>
<dbReference type="RefSeq" id="WP_073174920.1">
    <property type="nucleotide sequence ID" value="NZ_FQVE01000005.1"/>
</dbReference>
<dbReference type="Proteomes" id="UP000184108">
    <property type="component" value="Unassembled WGS sequence"/>
</dbReference>
<gene>
    <name evidence="2" type="ORF">SAMN02787073_3787</name>
</gene>
<evidence type="ECO:0000259" key="1">
    <source>
        <dbReference type="Pfam" id="PF03235"/>
    </source>
</evidence>
<name>A0A1M5I9Q8_9FLAO</name>
<evidence type="ECO:0000313" key="3">
    <source>
        <dbReference type="Proteomes" id="UP000184108"/>
    </source>
</evidence>
<proteinExistence type="predicted"/>